<name>A0A7C8GV99_9BACI</name>
<accession>A0A7C8GV99</accession>
<comment type="pathway">
    <text evidence="5">Cell wall biogenesis; teichoic acid biosynthesis.</text>
</comment>
<organism evidence="6 7">
    <name type="scientific">Gracilibacillus oryzae</name>
    <dbReference type="NCBI Taxonomy" id="1672701"/>
    <lineage>
        <taxon>Bacteria</taxon>
        <taxon>Bacillati</taxon>
        <taxon>Bacillota</taxon>
        <taxon>Bacilli</taxon>
        <taxon>Bacillales</taxon>
        <taxon>Bacillaceae</taxon>
        <taxon>Gracilibacillus</taxon>
    </lineage>
</organism>
<dbReference type="HAMAP" id="MF_02070">
    <property type="entry name" value="TagA_TarA"/>
    <property type="match status" value="1"/>
</dbReference>
<keyword evidence="1 5" id="KW-0328">Glycosyltransferase</keyword>
<keyword evidence="2 5" id="KW-0808">Transferase</keyword>
<dbReference type="RefSeq" id="WP_153402260.1">
    <property type="nucleotide sequence ID" value="NZ_ML762426.1"/>
</dbReference>
<evidence type="ECO:0000256" key="4">
    <source>
        <dbReference type="ARBA" id="ARBA00023316"/>
    </source>
</evidence>
<dbReference type="PANTHER" id="PTHR34136:SF1">
    <property type="entry name" value="UDP-N-ACETYL-D-MANNOSAMINURONIC ACID TRANSFERASE"/>
    <property type="match status" value="1"/>
</dbReference>
<comment type="caution">
    <text evidence="6">The sequence shown here is derived from an EMBL/GenBank/DDBJ whole genome shotgun (WGS) entry which is preliminary data.</text>
</comment>
<dbReference type="Pfam" id="PF03808">
    <property type="entry name" value="Glyco_tran_WecG"/>
    <property type="match status" value="1"/>
</dbReference>
<dbReference type="InterPro" id="IPR004629">
    <property type="entry name" value="WecG_TagA_CpsF"/>
</dbReference>
<dbReference type="InterPro" id="IPR034714">
    <property type="entry name" value="TagA_TarA"/>
</dbReference>
<gene>
    <name evidence="6" type="ORF">F9U64_06900</name>
</gene>
<dbReference type="EC" id="2.4.1.187" evidence="5"/>
<dbReference type="AlphaFoldDB" id="A0A7C8GV99"/>
<dbReference type="GO" id="GO:0019350">
    <property type="term" value="P:teichoic acid biosynthetic process"/>
    <property type="evidence" value="ECO:0007669"/>
    <property type="project" value="UniProtKB-UniRule"/>
</dbReference>
<reference evidence="6 7" key="1">
    <citation type="submission" date="2019-10" db="EMBL/GenBank/DDBJ databases">
        <title>Gracilibacillus sp. nov. isolated from rice seeds.</title>
        <authorList>
            <person name="He S."/>
        </authorList>
    </citation>
    <scope>NUCLEOTIDE SEQUENCE [LARGE SCALE GENOMIC DNA]</scope>
    <source>
        <strain evidence="6 7">TD8</strain>
    </source>
</reference>
<dbReference type="NCBIfam" id="TIGR00696">
    <property type="entry name" value="wecG_tagA_cpsF"/>
    <property type="match status" value="1"/>
</dbReference>
<evidence type="ECO:0000256" key="5">
    <source>
        <dbReference type="HAMAP-Rule" id="MF_02070"/>
    </source>
</evidence>
<proteinExistence type="inferred from homology"/>
<evidence type="ECO:0000256" key="3">
    <source>
        <dbReference type="ARBA" id="ARBA00022944"/>
    </source>
</evidence>
<evidence type="ECO:0000256" key="2">
    <source>
        <dbReference type="ARBA" id="ARBA00022679"/>
    </source>
</evidence>
<sequence length="246" mass="27916">MKTVNIMDVPFIHTDQSSFVSLIDERIQSKEKTFVITANPEIVMKAQEDPTFKQYIQKATYVTADGIGVVIGAKLLNDPLPGRVTGYDTMIQLLEKANKHHYSIYLLGAQPETLEKTKANIEKDYPNVKIVGSHDGFFDWKNNQIADEIDQLKPDMTFVALGVPRQEKWIAENIDRFSHGIFIGIGGSFDVIAGTVKRAPVVWQKLNLEWLYRLVKQPSRWRRMMALPHFGLKVLGMKVTGKGKRS</sequence>
<evidence type="ECO:0000313" key="7">
    <source>
        <dbReference type="Proteomes" id="UP000480246"/>
    </source>
</evidence>
<dbReference type="OrthoDB" id="9771846at2"/>
<evidence type="ECO:0000256" key="1">
    <source>
        <dbReference type="ARBA" id="ARBA00022676"/>
    </source>
</evidence>
<keyword evidence="3 5" id="KW-0777">Teichoic acid biosynthesis</keyword>
<protein>
    <recommendedName>
        <fullName evidence="5">N-acetylglucosaminyldiphosphoundecaprenol N-acetyl-beta-D-mannosaminyltransferase</fullName>
        <ecNumber evidence="5">2.4.1.187</ecNumber>
    </recommendedName>
    <alternativeName>
        <fullName evidence="5">N-acetylmannosaminyltransferase</fullName>
    </alternativeName>
    <alternativeName>
        <fullName evidence="5">UDP-N-acetylmannosamine transferase</fullName>
    </alternativeName>
    <alternativeName>
        <fullName evidence="5">UDP-N-acetylmannosamine:N-acetylglucosaminyl pyrophosphorylundecaprenol N-acetylmannosaminyltransferase</fullName>
    </alternativeName>
</protein>
<dbReference type="Proteomes" id="UP000480246">
    <property type="component" value="Unassembled WGS sequence"/>
</dbReference>
<dbReference type="GO" id="GO:0071555">
    <property type="term" value="P:cell wall organization"/>
    <property type="evidence" value="ECO:0007669"/>
    <property type="project" value="UniProtKB-KW"/>
</dbReference>
<dbReference type="UniPathway" id="UPA00632"/>
<dbReference type="GO" id="GO:0047244">
    <property type="term" value="F:N-acetylglucosaminyldiphosphoundecaprenol N-acetyl-beta-D-mannosaminyltransferase activity"/>
    <property type="evidence" value="ECO:0007669"/>
    <property type="project" value="UniProtKB-UniRule"/>
</dbReference>
<keyword evidence="4 5" id="KW-0961">Cell wall biogenesis/degradation</keyword>
<dbReference type="EMBL" id="WEID01000030">
    <property type="protein sequence ID" value="KAB8138050.1"/>
    <property type="molecule type" value="Genomic_DNA"/>
</dbReference>
<comment type="similarity">
    <text evidence="5">Belongs to the glycosyltransferase 26 family. TagA/TarA subfamily.</text>
</comment>
<dbReference type="CDD" id="cd06533">
    <property type="entry name" value="Glyco_transf_WecG_TagA"/>
    <property type="match status" value="1"/>
</dbReference>
<keyword evidence="7" id="KW-1185">Reference proteome</keyword>
<evidence type="ECO:0000313" key="6">
    <source>
        <dbReference type="EMBL" id="KAB8138050.1"/>
    </source>
</evidence>
<comment type="catalytic activity">
    <reaction evidence="5">
        <text>UDP-N-acetyl-alpha-D-mannosamine + N-acetyl-alpha-D-glucosaminyl-di-trans,octa-cis-undecaprenyl diphosphate = N-acetyl-beta-D-mannosaminyl-(1-&gt;4)-N-acetyl-alpha-D-glucosaminyl di-trans,octa-cis-undecaprenyl diphosphate + UDP + H(+)</text>
        <dbReference type="Rhea" id="RHEA:16053"/>
        <dbReference type="ChEBI" id="CHEBI:15378"/>
        <dbReference type="ChEBI" id="CHEBI:58223"/>
        <dbReference type="ChEBI" id="CHEBI:62959"/>
        <dbReference type="ChEBI" id="CHEBI:68623"/>
        <dbReference type="ChEBI" id="CHEBI:132210"/>
        <dbReference type="EC" id="2.4.1.187"/>
    </reaction>
</comment>
<dbReference type="PANTHER" id="PTHR34136">
    <property type="match status" value="1"/>
</dbReference>
<comment type="function">
    <text evidence="5">Catalyzes the conversion of GlcNAc-PP-undecaprenol into ManNAc-GlcNAc-PP-undecaprenol, the first committed lipid intermediate in the de novo synthesis of teichoic acid.</text>
</comment>